<dbReference type="Proteomes" id="UP000177310">
    <property type="component" value="Unassembled WGS sequence"/>
</dbReference>
<protein>
    <recommendedName>
        <fullName evidence="9">Glycosyltransferase RgtA/B/C/D-like domain-containing protein</fullName>
    </recommendedName>
</protein>
<proteinExistence type="predicted"/>
<feature type="transmembrane region" description="Helical" evidence="8">
    <location>
        <begin position="332"/>
        <end position="352"/>
    </location>
</feature>
<keyword evidence="6 8" id="KW-1133">Transmembrane helix</keyword>
<feature type="transmembrane region" description="Helical" evidence="8">
    <location>
        <begin position="277"/>
        <end position="297"/>
    </location>
</feature>
<evidence type="ECO:0000256" key="2">
    <source>
        <dbReference type="ARBA" id="ARBA00022475"/>
    </source>
</evidence>
<dbReference type="GO" id="GO:0009103">
    <property type="term" value="P:lipopolysaccharide biosynthetic process"/>
    <property type="evidence" value="ECO:0007669"/>
    <property type="project" value="UniProtKB-ARBA"/>
</dbReference>
<comment type="caution">
    <text evidence="10">The sequence shown here is derived from an EMBL/GenBank/DDBJ whole genome shotgun (WGS) entry which is preliminary data.</text>
</comment>
<gene>
    <name evidence="10" type="ORF">A3J59_04280</name>
</gene>
<feature type="transmembrane region" description="Helical" evidence="8">
    <location>
        <begin position="364"/>
        <end position="390"/>
    </location>
</feature>
<feature type="transmembrane region" description="Helical" evidence="8">
    <location>
        <begin position="85"/>
        <end position="116"/>
    </location>
</feature>
<feature type="transmembrane region" description="Helical" evidence="8">
    <location>
        <begin position="213"/>
        <end position="233"/>
    </location>
</feature>
<evidence type="ECO:0000256" key="7">
    <source>
        <dbReference type="ARBA" id="ARBA00023136"/>
    </source>
</evidence>
<keyword evidence="5 8" id="KW-0812">Transmembrane</keyword>
<keyword evidence="7 8" id="KW-0472">Membrane</keyword>
<reference evidence="10 11" key="1">
    <citation type="journal article" date="2016" name="Nat. Commun.">
        <title>Thousands of microbial genomes shed light on interconnected biogeochemical processes in an aquifer system.</title>
        <authorList>
            <person name="Anantharaman K."/>
            <person name="Brown C.T."/>
            <person name="Hug L.A."/>
            <person name="Sharon I."/>
            <person name="Castelle C.J."/>
            <person name="Probst A.J."/>
            <person name="Thomas B.C."/>
            <person name="Singh A."/>
            <person name="Wilkins M.J."/>
            <person name="Karaoz U."/>
            <person name="Brodie E.L."/>
            <person name="Williams K.H."/>
            <person name="Hubbard S.S."/>
            <person name="Banfield J.F."/>
        </authorList>
    </citation>
    <scope>NUCLEOTIDE SEQUENCE [LARGE SCALE GENOMIC DNA]</scope>
</reference>
<evidence type="ECO:0000259" key="9">
    <source>
        <dbReference type="Pfam" id="PF13231"/>
    </source>
</evidence>
<name>A0A1G1YM51_9BACT</name>
<evidence type="ECO:0000256" key="4">
    <source>
        <dbReference type="ARBA" id="ARBA00022679"/>
    </source>
</evidence>
<keyword evidence="4" id="KW-0808">Transferase</keyword>
<evidence type="ECO:0000313" key="11">
    <source>
        <dbReference type="Proteomes" id="UP000177310"/>
    </source>
</evidence>
<dbReference type="PANTHER" id="PTHR33908:SF11">
    <property type="entry name" value="MEMBRANE PROTEIN"/>
    <property type="match status" value="1"/>
</dbReference>
<dbReference type="PANTHER" id="PTHR33908">
    <property type="entry name" value="MANNOSYLTRANSFERASE YKCB-RELATED"/>
    <property type="match status" value="1"/>
</dbReference>
<comment type="subcellular location">
    <subcellularLocation>
        <location evidence="1">Cell membrane</location>
        <topology evidence="1">Multi-pass membrane protein</topology>
    </subcellularLocation>
</comment>
<dbReference type="AlphaFoldDB" id="A0A1G1YM51"/>
<evidence type="ECO:0000256" key="1">
    <source>
        <dbReference type="ARBA" id="ARBA00004651"/>
    </source>
</evidence>
<feature type="transmembrane region" description="Helical" evidence="8">
    <location>
        <begin position="137"/>
        <end position="162"/>
    </location>
</feature>
<evidence type="ECO:0000256" key="3">
    <source>
        <dbReference type="ARBA" id="ARBA00022676"/>
    </source>
</evidence>
<dbReference type="GO" id="GO:0016763">
    <property type="term" value="F:pentosyltransferase activity"/>
    <property type="evidence" value="ECO:0007669"/>
    <property type="project" value="TreeGrafter"/>
</dbReference>
<dbReference type="EMBL" id="MHIL01000001">
    <property type="protein sequence ID" value="OGY52527.1"/>
    <property type="molecule type" value="Genomic_DNA"/>
</dbReference>
<evidence type="ECO:0000256" key="5">
    <source>
        <dbReference type="ARBA" id="ARBA00022692"/>
    </source>
</evidence>
<evidence type="ECO:0000256" key="6">
    <source>
        <dbReference type="ARBA" id="ARBA00022989"/>
    </source>
</evidence>
<keyword evidence="3" id="KW-0328">Glycosyltransferase</keyword>
<dbReference type="InterPro" id="IPR038731">
    <property type="entry name" value="RgtA/B/C-like"/>
</dbReference>
<dbReference type="Pfam" id="PF13231">
    <property type="entry name" value="PMT_2"/>
    <property type="match status" value="1"/>
</dbReference>
<accession>A0A1G1YM51</accession>
<dbReference type="STRING" id="1797542.A3J59_04280"/>
<dbReference type="InterPro" id="IPR050297">
    <property type="entry name" value="LipidA_mod_glycosyltrf_83"/>
</dbReference>
<feature type="transmembrane region" description="Helical" evidence="8">
    <location>
        <begin position="309"/>
        <end position="326"/>
    </location>
</feature>
<evidence type="ECO:0000256" key="8">
    <source>
        <dbReference type="SAM" id="Phobius"/>
    </source>
</evidence>
<sequence length="560" mass="63564">MFNQLKTKHLLFIIFLVAALLRLWSLGSADMIDDEIYYTFRSIGFLDYVGVNEQTTPLYWFDPLPAWAHLSFHDHPPLVFLIQHLFFSLFGVSVFVARLPFVLAGLGSVFLIYLIAKKLFDQRTGLVAASLMAVTPLAVWTSRVALMEGIVIACLLLAWYLFLKALEEPRYWYWWGAAVGLSFLAKYTAFPLLFVFILYLALYQRRTFRDYRFYLGLLLTLVVFSPVLIYNMLLFQRTGHFDLQFAALLGQQVPEWQTLIFKTGGTWFDTLREIGPGLLNAFSPVLLTLLLVSAVFAIQQTIRKKSSAFVLPLLSLIVYLGFLLVIKPLPRFVAMLTPFAVVLAAATLVAAWQHAEGLKRKLVGGSVVAVLVYELFITINTHLTVISYGLPNLAFSMVRPFSADFGINALDRYLTAEFGNTMSVATPQTGVGNIDRYIQERAKRRRVTAGSSAPTLLVYDPRLHEVATLWLFDRRFIYDGVPTAYADDFTKIIAERGNQYFSGYNIYFISVTPETLWRREIITDTKAISLEQSLQQQGLAPEVITNRLGVPMFRVFKFSL</sequence>
<organism evidence="10 11">
    <name type="scientific">Candidatus Buchananbacteria bacterium RIFCSPHIGHO2_02_FULL_56_16</name>
    <dbReference type="NCBI Taxonomy" id="1797542"/>
    <lineage>
        <taxon>Bacteria</taxon>
        <taxon>Candidatus Buchananiibacteriota</taxon>
    </lineage>
</organism>
<evidence type="ECO:0000313" key="10">
    <source>
        <dbReference type="EMBL" id="OGY52527.1"/>
    </source>
</evidence>
<feature type="domain" description="Glycosyltransferase RgtA/B/C/D-like" evidence="9">
    <location>
        <begin position="74"/>
        <end position="230"/>
    </location>
</feature>
<dbReference type="GO" id="GO:0005886">
    <property type="term" value="C:plasma membrane"/>
    <property type="evidence" value="ECO:0007669"/>
    <property type="project" value="UniProtKB-SubCell"/>
</dbReference>
<keyword evidence="2" id="KW-1003">Cell membrane</keyword>
<feature type="transmembrane region" description="Helical" evidence="8">
    <location>
        <begin position="174"/>
        <end position="201"/>
    </location>
</feature>